<keyword evidence="3 4" id="KW-0413">Isomerase</keyword>
<dbReference type="InterPro" id="IPR010819">
    <property type="entry name" value="AGE/CE"/>
</dbReference>
<comment type="similarity">
    <text evidence="4">Belongs to the cellobiose 2-epimerase family.</text>
</comment>
<name>A0A9D1WCT2_9GAMM</name>
<evidence type="ECO:0000256" key="2">
    <source>
        <dbReference type="ARBA" id="ARBA00008558"/>
    </source>
</evidence>
<dbReference type="Pfam" id="PF07221">
    <property type="entry name" value="GlcNAc_2-epim"/>
    <property type="match status" value="1"/>
</dbReference>
<reference evidence="5" key="2">
    <citation type="submission" date="2021-04" db="EMBL/GenBank/DDBJ databases">
        <authorList>
            <person name="Gilroy R."/>
        </authorList>
    </citation>
    <scope>NUCLEOTIDE SEQUENCE</scope>
    <source>
        <strain evidence="5">USASDec5-558</strain>
    </source>
</reference>
<gene>
    <name evidence="5" type="ORF">H9850_04280</name>
</gene>
<dbReference type="GO" id="GO:0005975">
    <property type="term" value="P:carbohydrate metabolic process"/>
    <property type="evidence" value="ECO:0007669"/>
    <property type="project" value="InterPro"/>
</dbReference>
<evidence type="ECO:0000313" key="5">
    <source>
        <dbReference type="EMBL" id="HIX56673.1"/>
    </source>
</evidence>
<comment type="function">
    <text evidence="4">Catalyzes the reversible epimerization of cellobiose to 4-O-beta-D-glucopyranosyl-D-mannose (Glc-Man).</text>
</comment>
<evidence type="ECO:0000256" key="4">
    <source>
        <dbReference type="HAMAP-Rule" id="MF_00929"/>
    </source>
</evidence>
<reference evidence="5" key="1">
    <citation type="journal article" date="2021" name="PeerJ">
        <title>Extensive microbial diversity within the chicken gut microbiome revealed by metagenomics and culture.</title>
        <authorList>
            <person name="Gilroy R."/>
            <person name="Ravi A."/>
            <person name="Getino M."/>
            <person name="Pursley I."/>
            <person name="Horton D.L."/>
            <person name="Alikhan N.F."/>
            <person name="Baker D."/>
            <person name="Gharbi K."/>
            <person name="Hall N."/>
            <person name="Watson M."/>
            <person name="Adriaenssens E.M."/>
            <person name="Foster-Nyarko E."/>
            <person name="Jarju S."/>
            <person name="Secka A."/>
            <person name="Antonio M."/>
            <person name="Oren A."/>
            <person name="Chaudhuri R.R."/>
            <person name="La Ragione R."/>
            <person name="Hildebrand F."/>
            <person name="Pallen M.J."/>
        </authorList>
    </citation>
    <scope>NUCLEOTIDE SEQUENCE</scope>
    <source>
        <strain evidence="5">USASDec5-558</strain>
    </source>
</reference>
<protein>
    <recommendedName>
        <fullName evidence="4">Cellobiose 2-epimerase</fullName>
        <shortName evidence="4">CE</shortName>
        <ecNumber evidence="4">5.1.3.11</ecNumber>
    </recommendedName>
</protein>
<dbReference type="InterPro" id="IPR008928">
    <property type="entry name" value="6-hairpin_glycosidase_sf"/>
</dbReference>
<dbReference type="Gene3D" id="1.50.10.10">
    <property type="match status" value="1"/>
</dbReference>
<comment type="catalytic activity">
    <reaction evidence="1 4">
        <text>D-cellobiose = beta-D-glucosyl-(1-&gt;4)-D-mannopyranose</text>
        <dbReference type="Rhea" id="RHEA:23384"/>
        <dbReference type="ChEBI" id="CHEBI:17057"/>
        <dbReference type="ChEBI" id="CHEBI:47931"/>
        <dbReference type="EC" id="5.1.3.11"/>
    </reaction>
</comment>
<dbReference type="GO" id="GO:0047736">
    <property type="term" value="F:cellobiose epimerase activity"/>
    <property type="evidence" value="ECO:0007669"/>
    <property type="project" value="UniProtKB-UniRule"/>
</dbReference>
<dbReference type="AlphaFoldDB" id="A0A9D1WCT2"/>
<sequence>MVNLLDLSHKIEQHLEQKLLPFWLGLKDQEHGGFFGGLSFDLKLEPQAVKGCILNSRILWSFANAYMFKPEPQYLEAADHAYRFMCEHCFDQTYGGIYWSMNYDGTVSDSTKHTYNQAFAIYALSSYYAATHKQEALEHAFALYEVIERKCKDERGYLESFNYKFEPEDNSKLSENGVMASRTMNTLLHVFEAYTELYRVLKADATNAQGELEKSKLDVRALQVKHNLYYMLDLIADKIFNPVLGRQEVFFDDNWQSLIDLYSYGHDIETSWLVDRCLEVLDDQYYTAKIRPIVNTLAQKVYATAYRDHSLLNECERGVDNTTRVWWIQAESVVGFLNAYRNMHEEKFLEAAADIYHYIETTMVDSREGSEWYWSVNAEGKPDPKPIVEPWKCPYHNSRMCYEAVRRLKALAANQ</sequence>
<dbReference type="PANTHER" id="PTHR15108">
    <property type="entry name" value="N-ACYLGLUCOSAMINE-2-EPIMERASE"/>
    <property type="match status" value="1"/>
</dbReference>
<dbReference type="SUPFAM" id="SSF48208">
    <property type="entry name" value="Six-hairpin glycosidases"/>
    <property type="match status" value="1"/>
</dbReference>
<comment type="similarity">
    <text evidence="2">Belongs to the N-acylglucosamine 2-epimerase family.</text>
</comment>
<evidence type="ECO:0000256" key="1">
    <source>
        <dbReference type="ARBA" id="ARBA00001470"/>
    </source>
</evidence>
<dbReference type="HAMAP" id="MF_00929">
    <property type="entry name" value="Cellobiose_2_epim"/>
    <property type="match status" value="1"/>
</dbReference>
<dbReference type="EMBL" id="DXEV01000085">
    <property type="protein sequence ID" value="HIX56673.1"/>
    <property type="molecule type" value="Genomic_DNA"/>
</dbReference>
<organism evidence="5 6">
    <name type="scientific">Candidatus Anaerobiospirillum pullistercoris</name>
    <dbReference type="NCBI Taxonomy" id="2838452"/>
    <lineage>
        <taxon>Bacteria</taxon>
        <taxon>Pseudomonadati</taxon>
        <taxon>Pseudomonadota</taxon>
        <taxon>Gammaproteobacteria</taxon>
        <taxon>Aeromonadales</taxon>
        <taxon>Succinivibrionaceae</taxon>
        <taxon>Anaerobiospirillum</taxon>
    </lineage>
</organism>
<accession>A0A9D1WCT2</accession>
<dbReference type="InterPro" id="IPR028584">
    <property type="entry name" value="Cellobiose_2_epim"/>
</dbReference>
<dbReference type="Proteomes" id="UP000886829">
    <property type="component" value="Unassembled WGS sequence"/>
</dbReference>
<evidence type="ECO:0000313" key="6">
    <source>
        <dbReference type="Proteomes" id="UP000886829"/>
    </source>
</evidence>
<proteinExistence type="inferred from homology"/>
<evidence type="ECO:0000256" key="3">
    <source>
        <dbReference type="ARBA" id="ARBA00023235"/>
    </source>
</evidence>
<dbReference type="InterPro" id="IPR012341">
    <property type="entry name" value="6hp_glycosidase-like_sf"/>
</dbReference>
<dbReference type="EC" id="5.1.3.11" evidence="4"/>
<comment type="caution">
    <text evidence="5">The sequence shown here is derived from an EMBL/GenBank/DDBJ whole genome shotgun (WGS) entry which is preliminary data.</text>
</comment>